<feature type="transmembrane region" description="Helical" evidence="1">
    <location>
        <begin position="40"/>
        <end position="65"/>
    </location>
</feature>
<protein>
    <submittedName>
        <fullName evidence="2">Uncharacterized protein</fullName>
    </submittedName>
</protein>
<dbReference type="Pfam" id="PF18910">
    <property type="entry name" value="DUF5665"/>
    <property type="match status" value="1"/>
</dbReference>
<keyword evidence="1" id="KW-0812">Transmembrane</keyword>
<dbReference type="InterPro" id="IPR043723">
    <property type="entry name" value="DUF5665"/>
</dbReference>
<reference evidence="3" key="1">
    <citation type="submission" date="2016-11" db="EMBL/GenBank/DDBJ databases">
        <authorList>
            <person name="Varghese N."/>
            <person name="Submissions S."/>
        </authorList>
    </citation>
    <scope>NUCLEOTIDE SEQUENCE [LARGE SCALE GENOMIC DNA]</scope>
    <source>
        <strain evidence="3">DSM 10124</strain>
    </source>
</reference>
<keyword evidence="1" id="KW-0472">Membrane</keyword>
<dbReference type="AlphaFoldDB" id="A0A1M4UGZ1"/>
<evidence type="ECO:0000313" key="2">
    <source>
        <dbReference type="EMBL" id="SHE55863.1"/>
    </source>
</evidence>
<dbReference type="EMBL" id="FQVG01000007">
    <property type="protein sequence ID" value="SHE55863.1"/>
    <property type="molecule type" value="Genomic_DNA"/>
</dbReference>
<dbReference type="RefSeq" id="WP_027307393.1">
    <property type="nucleotide sequence ID" value="NZ_FQVG01000007.1"/>
</dbReference>
<sequence length="94" mass="10479">MGEDNKKTEELLNKVCIQLEKSRIGDYVDLMQNPYRMIALNFFSGVARGFGIAFGFAILGAFVIYLLQKLVVLNLPIIGGFVAEVVKLVQLNIK</sequence>
<evidence type="ECO:0000256" key="1">
    <source>
        <dbReference type="SAM" id="Phobius"/>
    </source>
</evidence>
<keyword evidence="3" id="KW-1185">Reference proteome</keyword>
<proteinExistence type="predicted"/>
<evidence type="ECO:0000313" key="3">
    <source>
        <dbReference type="Proteomes" id="UP000184423"/>
    </source>
</evidence>
<dbReference type="Proteomes" id="UP000184423">
    <property type="component" value="Unassembled WGS sequence"/>
</dbReference>
<accession>A0A1M4UGZ1</accession>
<keyword evidence="1" id="KW-1133">Transmembrane helix</keyword>
<organism evidence="2 3">
    <name type="scientific">Caloramator proteoclasticus DSM 10124</name>
    <dbReference type="NCBI Taxonomy" id="1121262"/>
    <lineage>
        <taxon>Bacteria</taxon>
        <taxon>Bacillati</taxon>
        <taxon>Bacillota</taxon>
        <taxon>Clostridia</taxon>
        <taxon>Eubacteriales</taxon>
        <taxon>Clostridiaceae</taxon>
        <taxon>Caloramator</taxon>
    </lineage>
</organism>
<feature type="transmembrane region" description="Helical" evidence="1">
    <location>
        <begin position="71"/>
        <end position="89"/>
    </location>
</feature>
<name>A0A1M4UGZ1_9CLOT</name>
<gene>
    <name evidence="2" type="ORF">SAMN02746091_00659</name>
</gene>